<dbReference type="Gene3D" id="3.40.50.720">
    <property type="entry name" value="NAD(P)-binding Rossmann-like Domain"/>
    <property type="match status" value="1"/>
</dbReference>
<dbReference type="Pfam" id="PF22725">
    <property type="entry name" value="GFO_IDH_MocA_C3"/>
    <property type="match status" value="1"/>
</dbReference>
<proteinExistence type="predicted"/>
<dbReference type="InterPro" id="IPR055170">
    <property type="entry name" value="GFO_IDH_MocA-like_dom"/>
</dbReference>
<dbReference type="Gene3D" id="3.30.360.10">
    <property type="entry name" value="Dihydrodipicolinate Reductase, domain 2"/>
    <property type="match status" value="1"/>
</dbReference>
<dbReference type="RefSeq" id="WP_116275604.1">
    <property type="nucleotide sequence ID" value="NZ_KZ859527.1"/>
</dbReference>
<dbReference type="PANTHER" id="PTHR43818:SF11">
    <property type="entry name" value="BCDNA.GH03377"/>
    <property type="match status" value="1"/>
</dbReference>
<gene>
    <name evidence="4" type="ORF">B5K10_26885</name>
</gene>
<dbReference type="InterPro" id="IPR050463">
    <property type="entry name" value="Gfo/Idh/MocA_oxidrdct_glycsds"/>
</dbReference>
<feature type="domain" description="GFO/IDH/MocA-like oxidoreductase" evidence="3">
    <location>
        <begin position="143"/>
        <end position="270"/>
    </location>
</feature>
<dbReference type="GO" id="GO:0000166">
    <property type="term" value="F:nucleotide binding"/>
    <property type="evidence" value="ECO:0007669"/>
    <property type="project" value="InterPro"/>
</dbReference>
<keyword evidence="1" id="KW-0560">Oxidoreductase</keyword>
<dbReference type="Proteomes" id="UP000256748">
    <property type="component" value="Unassembled WGS sequence"/>
</dbReference>
<evidence type="ECO:0000313" key="4">
    <source>
        <dbReference type="EMBL" id="RFB85584.1"/>
    </source>
</evidence>
<comment type="caution">
    <text evidence="4">The sequence shown here is derived from an EMBL/GenBank/DDBJ whole genome shotgun (WGS) entry which is preliminary data.</text>
</comment>
<dbReference type="Pfam" id="PF01408">
    <property type="entry name" value="GFO_IDH_MocA"/>
    <property type="match status" value="1"/>
</dbReference>
<evidence type="ECO:0000256" key="1">
    <source>
        <dbReference type="ARBA" id="ARBA00023002"/>
    </source>
</evidence>
<protein>
    <submittedName>
        <fullName evidence="4">Oxidoreductase</fullName>
    </submittedName>
</protein>
<dbReference type="AlphaFoldDB" id="A0A3E1B4L7"/>
<dbReference type="SUPFAM" id="SSF55347">
    <property type="entry name" value="Glyceraldehyde-3-phosphate dehydrogenase-like, C-terminal domain"/>
    <property type="match status" value="1"/>
</dbReference>
<dbReference type="PANTHER" id="PTHR43818">
    <property type="entry name" value="BCDNA.GH03377"/>
    <property type="match status" value="1"/>
</dbReference>
<organism evidence="4 5">
    <name type="scientific">Rhizobium leguminosarum bv. trifolii</name>
    <dbReference type="NCBI Taxonomy" id="386"/>
    <lineage>
        <taxon>Bacteria</taxon>
        <taxon>Pseudomonadati</taxon>
        <taxon>Pseudomonadota</taxon>
        <taxon>Alphaproteobacteria</taxon>
        <taxon>Hyphomicrobiales</taxon>
        <taxon>Rhizobiaceae</taxon>
        <taxon>Rhizobium/Agrobacterium group</taxon>
        <taxon>Rhizobium</taxon>
    </lineage>
</organism>
<feature type="domain" description="Gfo/Idh/MocA-like oxidoreductase N-terminal" evidence="2">
    <location>
        <begin position="17"/>
        <end position="133"/>
    </location>
</feature>
<dbReference type="InterPro" id="IPR000683">
    <property type="entry name" value="Gfo/Idh/MocA-like_OxRdtase_N"/>
</dbReference>
<accession>A0A3E1B4L7</accession>
<dbReference type="EMBL" id="NAOO01000036">
    <property type="protein sequence ID" value="RFB85584.1"/>
    <property type="molecule type" value="Genomic_DNA"/>
</dbReference>
<reference evidence="4 5" key="1">
    <citation type="submission" date="2017-03" db="EMBL/GenBank/DDBJ databases">
        <title>Genome analysis of Rhizobial strains effectives or ineffectives for nitrogen fixation isolated from bean seeds.</title>
        <authorList>
            <person name="Peralta H."/>
            <person name="Aguilar-Vera A."/>
            <person name="Mora Y."/>
            <person name="Vargas-Lagunas C."/>
            <person name="Girard L."/>
            <person name="Mora J."/>
        </authorList>
    </citation>
    <scope>NUCLEOTIDE SEQUENCE [LARGE SCALE GENOMIC DNA]</scope>
    <source>
        <strain evidence="4 5">CCGM5</strain>
    </source>
</reference>
<dbReference type="SUPFAM" id="SSF51735">
    <property type="entry name" value="NAD(P)-binding Rossmann-fold domains"/>
    <property type="match status" value="1"/>
</dbReference>
<dbReference type="InterPro" id="IPR036291">
    <property type="entry name" value="NAD(P)-bd_dom_sf"/>
</dbReference>
<evidence type="ECO:0000313" key="5">
    <source>
        <dbReference type="Proteomes" id="UP000256748"/>
    </source>
</evidence>
<evidence type="ECO:0000259" key="3">
    <source>
        <dbReference type="Pfam" id="PF22725"/>
    </source>
</evidence>
<evidence type="ECO:0000259" key="2">
    <source>
        <dbReference type="Pfam" id="PF01408"/>
    </source>
</evidence>
<name>A0A3E1B4L7_RHILT</name>
<sequence>MNELLLPKTAALAVKPIKLGFLGVGWIGRHRMKAILDSGIAEAVSVADPSAEMTREAQILAPGVRIAAGLDELLDQQLDGIVIATPSAAHAEQSIRALEAGVAVFCQKPLGRTASEVKAVVDASSTADRLLGVDLSYRYTQGMQKIHELIRANALGKVFAADLTFHNAYGPDKTWFYDKTLSGGGCVIDLGVHLIDLALWCLDFPSVTAVTSELRAGGERLADSSQVEDFACATLTLDGGAVIRLTCSWRLQAGCDAAISAKFFGTEGGASFENVGGSFYDFTVARLFGTSHETLTQPPDDWGGRAAVGWARRLAAGQRYDIACEEFVAVAEAIDRIYAQNGRAPRCP</sequence>
<dbReference type="GO" id="GO:0016491">
    <property type="term" value="F:oxidoreductase activity"/>
    <property type="evidence" value="ECO:0007669"/>
    <property type="project" value="UniProtKB-KW"/>
</dbReference>